<dbReference type="PANTHER" id="PTHR46601:SF1">
    <property type="entry name" value="ADF-H DOMAIN-CONTAINING PROTEIN"/>
    <property type="match status" value="1"/>
</dbReference>
<reference evidence="3" key="1">
    <citation type="submission" date="2021-03" db="EMBL/GenBank/DDBJ databases">
        <authorList>
            <person name="Bekaert M."/>
        </authorList>
    </citation>
    <scope>NUCLEOTIDE SEQUENCE</scope>
</reference>
<proteinExistence type="predicted"/>
<dbReference type="InterPro" id="IPR027417">
    <property type="entry name" value="P-loop_NTPase"/>
</dbReference>
<dbReference type="Gene3D" id="3.40.50.300">
    <property type="entry name" value="P-loop containing nucleotide triphosphate hydrolases"/>
    <property type="match status" value="1"/>
</dbReference>
<feature type="region of interest" description="Disordered" evidence="2">
    <location>
        <begin position="373"/>
        <end position="404"/>
    </location>
</feature>
<evidence type="ECO:0000313" key="4">
    <source>
        <dbReference type="Proteomes" id="UP000683360"/>
    </source>
</evidence>
<accession>A0A8S3VR39</accession>
<dbReference type="AlphaFoldDB" id="A0A8S3VR39"/>
<gene>
    <name evidence="3" type="ORF">MEDL_68220</name>
</gene>
<dbReference type="SUPFAM" id="SSF52540">
    <property type="entry name" value="P-loop containing nucleoside triphosphate hydrolases"/>
    <property type="match status" value="1"/>
</dbReference>
<keyword evidence="4" id="KW-1185">Reference proteome</keyword>
<comment type="caution">
    <text evidence="3">The sequence shown here is derived from an EMBL/GenBank/DDBJ whole genome shotgun (WGS) entry which is preliminary data.</text>
</comment>
<keyword evidence="1" id="KW-0378">Hydrolase</keyword>
<dbReference type="PROSITE" id="PS00690">
    <property type="entry name" value="DEAH_ATP_HELICASE"/>
    <property type="match status" value="1"/>
</dbReference>
<sequence>MLKRRCMFGTCEVCKNNRISYDTPKGNDEVEFSQWTSKIEKRLVKEEEKNITLTAKETMEMSASDLVNKFEDELVSDGPTTQYRQKGNFYLACTNLPKYGFQNFCWNFFEAGHGKGIPDAVGGALKRHADTEVKFGKDITNADIFLDCMSNSESVGYLKEYEIAYRNISCTCQEPSDCSSCTGQEIKFSRIVADKKQQEVKTKLKPQSLESPYAVDLTEENRPNDVPDIRALFPCKVSSDGNCLPSCGSVFAHKSEFKASEIRLKLVVEVSPLYSILYEQLDRYGELVIHFNERLHKNSGAKIDLKVKFVIGNPEQFVNELLKNKLSNRIAHIVVDEAHCVVQWEICRKTHQCSGGSGAHYLISIDSEGVRKMEEQAKTGTNKDLSPHPQGLRPDGPPGYEWGSMSNVRHL</sequence>
<evidence type="ECO:0000256" key="2">
    <source>
        <dbReference type="SAM" id="MobiDB-lite"/>
    </source>
</evidence>
<evidence type="ECO:0000313" key="3">
    <source>
        <dbReference type="EMBL" id="CAG2256864.1"/>
    </source>
</evidence>
<evidence type="ECO:0000256" key="1">
    <source>
        <dbReference type="ARBA" id="ARBA00022801"/>
    </source>
</evidence>
<evidence type="ECO:0008006" key="5">
    <source>
        <dbReference type="Google" id="ProtNLM"/>
    </source>
</evidence>
<organism evidence="3 4">
    <name type="scientific">Mytilus edulis</name>
    <name type="common">Blue mussel</name>
    <dbReference type="NCBI Taxonomy" id="6550"/>
    <lineage>
        <taxon>Eukaryota</taxon>
        <taxon>Metazoa</taxon>
        <taxon>Spiralia</taxon>
        <taxon>Lophotrochozoa</taxon>
        <taxon>Mollusca</taxon>
        <taxon>Bivalvia</taxon>
        <taxon>Autobranchia</taxon>
        <taxon>Pteriomorphia</taxon>
        <taxon>Mytilida</taxon>
        <taxon>Mytiloidea</taxon>
        <taxon>Mytilidae</taxon>
        <taxon>Mytilinae</taxon>
        <taxon>Mytilus</taxon>
    </lineage>
</organism>
<dbReference type="EMBL" id="CAJPWZ010003318">
    <property type="protein sequence ID" value="CAG2256864.1"/>
    <property type="molecule type" value="Genomic_DNA"/>
</dbReference>
<dbReference type="OrthoDB" id="6357684at2759"/>
<dbReference type="GO" id="GO:0016787">
    <property type="term" value="F:hydrolase activity"/>
    <property type="evidence" value="ECO:0007669"/>
    <property type="project" value="UniProtKB-KW"/>
</dbReference>
<dbReference type="PANTHER" id="PTHR46601">
    <property type="entry name" value="ULP_PROTEASE DOMAIN-CONTAINING PROTEIN"/>
    <property type="match status" value="1"/>
</dbReference>
<name>A0A8S3VR39_MYTED</name>
<protein>
    <recommendedName>
        <fullName evidence="5">Helicase ATP-binding domain-containing protein</fullName>
    </recommendedName>
</protein>
<dbReference type="Proteomes" id="UP000683360">
    <property type="component" value="Unassembled WGS sequence"/>
</dbReference>
<dbReference type="InterPro" id="IPR002464">
    <property type="entry name" value="DNA/RNA_helicase_DEAH_CS"/>
</dbReference>